<evidence type="ECO:0000256" key="4">
    <source>
        <dbReference type="PROSITE-ProRule" id="PRU00335"/>
    </source>
</evidence>
<evidence type="ECO:0000259" key="5">
    <source>
        <dbReference type="PROSITE" id="PS50977"/>
    </source>
</evidence>
<keyword evidence="2 4" id="KW-0238">DNA-binding</keyword>
<accession>A0ABS3ZCH1</accession>
<dbReference type="Gene3D" id="1.10.357.10">
    <property type="entry name" value="Tetracycline Repressor, domain 2"/>
    <property type="match status" value="1"/>
</dbReference>
<dbReference type="InterPro" id="IPR009057">
    <property type="entry name" value="Homeodomain-like_sf"/>
</dbReference>
<feature type="DNA-binding region" description="H-T-H motif" evidence="4">
    <location>
        <begin position="31"/>
        <end position="50"/>
    </location>
</feature>
<dbReference type="Pfam" id="PF00440">
    <property type="entry name" value="TetR_N"/>
    <property type="match status" value="1"/>
</dbReference>
<evidence type="ECO:0000256" key="2">
    <source>
        <dbReference type="ARBA" id="ARBA00023125"/>
    </source>
</evidence>
<dbReference type="PROSITE" id="PS50977">
    <property type="entry name" value="HTH_TETR_2"/>
    <property type="match status" value="1"/>
</dbReference>
<dbReference type="SUPFAM" id="SSF46689">
    <property type="entry name" value="Homeodomain-like"/>
    <property type="match status" value="1"/>
</dbReference>
<sequence>MTRGRPPTHSREFLLEKGHALFQRYGYHGTSLSMILDACDVSRGSFYNYFGGKEPFAIEVVEHYQALEMDRWAHEFAQLKGLHAHKIKSMMLKLLEEFDQEHERLGCLLANLAGEMSLASPEFRAAIQRSIARITAMIEQDMAVCQQEGSVRCDLSPTQLATMVWDYWQGALLRMRTEDSLEPLYHAVEMLWEHLLPPSTSLNLEEAPKRTA</sequence>
<evidence type="ECO:0000256" key="3">
    <source>
        <dbReference type="ARBA" id="ARBA00023163"/>
    </source>
</evidence>
<dbReference type="PANTHER" id="PTHR47506:SF1">
    <property type="entry name" value="HTH-TYPE TRANSCRIPTIONAL REGULATOR YJDC"/>
    <property type="match status" value="1"/>
</dbReference>
<keyword evidence="7" id="KW-1185">Reference proteome</keyword>
<dbReference type="EMBL" id="JACVEW010000017">
    <property type="protein sequence ID" value="MBP0049399.1"/>
    <property type="molecule type" value="Genomic_DNA"/>
</dbReference>
<dbReference type="RefSeq" id="WP_209288008.1">
    <property type="nucleotide sequence ID" value="NZ_JACVEW010000017.1"/>
</dbReference>
<dbReference type="InterPro" id="IPR011075">
    <property type="entry name" value="TetR_C"/>
</dbReference>
<comment type="caution">
    <text evidence="6">The sequence shown here is derived from an EMBL/GenBank/DDBJ whole genome shotgun (WGS) entry which is preliminary data.</text>
</comment>
<proteinExistence type="predicted"/>
<dbReference type="InterPro" id="IPR001647">
    <property type="entry name" value="HTH_TetR"/>
</dbReference>
<name>A0ABS3ZCH1_9GAMM</name>
<protein>
    <submittedName>
        <fullName evidence="6">TetR/AcrR family transcriptional regulator</fullName>
    </submittedName>
</protein>
<keyword evidence="1" id="KW-0805">Transcription regulation</keyword>
<dbReference type="PANTHER" id="PTHR47506">
    <property type="entry name" value="TRANSCRIPTIONAL REGULATORY PROTEIN"/>
    <property type="match status" value="1"/>
</dbReference>
<evidence type="ECO:0000313" key="7">
    <source>
        <dbReference type="Proteomes" id="UP000810171"/>
    </source>
</evidence>
<dbReference type="InterPro" id="IPR036271">
    <property type="entry name" value="Tet_transcr_reg_TetR-rel_C_sf"/>
</dbReference>
<feature type="domain" description="HTH tetR-type" evidence="5">
    <location>
        <begin position="8"/>
        <end position="68"/>
    </location>
</feature>
<reference evidence="6 7" key="1">
    <citation type="submission" date="2020-09" db="EMBL/GenBank/DDBJ databases">
        <authorList>
            <person name="Tanuku N.R.S."/>
        </authorList>
    </citation>
    <scope>NUCLEOTIDE SEQUENCE [LARGE SCALE GENOMIC DNA]</scope>
    <source>
        <strain evidence="6 7">AK62</strain>
    </source>
</reference>
<organism evidence="6 7">
    <name type="scientific">Marinobacterium alkalitolerans</name>
    <dbReference type="NCBI Taxonomy" id="1542925"/>
    <lineage>
        <taxon>Bacteria</taxon>
        <taxon>Pseudomonadati</taxon>
        <taxon>Pseudomonadota</taxon>
        <taxon>Gammaproteobacteria</taxon>
        <taxon>Oceanospirillales</taxon>
        <taxon>Oceanospirillaceae</taxon>
        <taxon>Marinobacterium</taxon>
    </lineage>
</organism>
<gene>
    <name evidence="6" type="ORF">H9C73_11680</name>
</gene>
<evidence type="ECO:0000313" key="6">
    <source>
        <dbReference type="EMBL" id="MBP0049399.1"/>
    </source>
</evidence>
<keyword evidence="3" id="KW-0804">Transcription</keyword>
<dbReference type="Proteomes" id="UP000810171">
    <property type="component" value="Unassembled WGS sequence"/>
</dbReference>
<dbReference type="Pfam" id="PF16925">
    <property type="entry name" value="TetR_C_13"/>
    <property type="match status" value="1"/>
</dbReference>
<evidence type="ECO:0000256" key="1">
    <source>
        <dbReference type="ARBA" id="ARBA00023015"/>
    </source>
</evidence>
<dbReference type="SUPFAM" id="SSF48498">
    <property type="entry name" value="Tetracyclin repressor-like, C-terminal domain"/>
    <property type="match status" value="1"/>
</dbReference>